<proteinExistence type="predicted"/>
<evidence type="ECO:0000256" key="3">
    <source>
        <dbReference type="ARBA" id="ARBA00023163"/>
    </source>
</evidence>
<dbReference type="PRINTS" id="PR00032">
    <property type="entry name" value="HTHARAC"/>
</dbReference>
<dbReference type="PROSITE" id="PS01124">
    <property type="entry name" value="HTH_ARAC_FAMILY_2"/>
    <property type="match status" value="1"/>
</dbReference>
<dbReference type="InterPro" id="IPR009057">
    <property type="entry name" value="Homeodomain-like_sf"/>
</dbReference>
<dbReference type="Gene3D" id="1.10.10.60">
    <property type="entry name" value="Homeodomain-like"/>
    <property type="match status" value="2"/>
</dbReference>
<evidence type="ECO:0008006" key="8">
    <source>
        <dbReference type="Google" id="ProtNLM"/>
    </source>
</evidence>
<dbReference type="PANTHER" id="PTHR43280:SF2">
    <property type="entry name" value="HTH-TYPE TRANSCRIPTIONAL REGULATOR EXSA"/>
    <property type="match status" value="1"/>
</dbReference>
<keyword evidence="7" id="KW-1185">Reference proteome</keyword>
<dbReference type="Gene3D" id="3.40.50.1980">
    <property type="entry name" value="Nitrogenase molybdenum iron protein domain"/>
    <property type="match status" value="2"/>
</dbReference>
<dbReference type="Pfam" id="PF01497">
    <property type="entry name" value="Peripla_BP_2"/>
    <property type="match status" value="1"/>
</dbReference>
<evidence type="ECO:0000313" key="6">
    <source>
        <dbReference type="EMBL" id="OBR65251.1"/>
    </source>
</evidence>
<evidence type="ECO:0000256" key="2">
    <source>
        <dbReference type="ARBA" id="ARBA00023125"/>
    </source>
</evidence>
<keyword evidence="1" id="KW-0805">Transcription regulation</keyword>
<dbReference type="InterPro" id="IPR037923">
    <property type="entry name" value="HTH-like"/>
</dbReference>
<dbReference type="AlphaFoldDB" id="A0A1A5YHW3"/>
<accession>A0A1A5YHW3</accession>
<feature type="domain" description="HTH araC/xylS-type" evidence="4">
    <location>
        <begin position="178"/>
        <end position="276"/>
    </location>
</feature>
<dbReference type="EMBL" id="LYPA01000059">
    <property type="protein sequence ID" value="OBR65251.1"/>
    <property type="molecule type" value="Genomic_DNA"/>
</dbReference>
<evidence type="ECO:0000259" key="5">
    <source>
        <dbReference type="PROSITE" id="PS50983"/>
    </source>
</evidence>
<organism evidence="6 7">
    <name type="scientific">Paenibacillus oryzae</name>
    <dbReference type="NCBI Taxonomy" id="1844972"/>
    <lineage>
        <taxon>Bacteria</taxon>
        <taxon>Bacillati</taxon>
        <taxon>Bacillota</taxon>
        <taxon>Bacilli</taxon>
        <taxon>Bacillales</taxon>
        <taxon>Paenibacillaceae</taxon>
        <taxon>Paenibacillus</taxon>
    </lineage>
</organism>
<evidence type="ECO:0000313" key="7">
    <source>
        <dbReference type="Proteomes" id="UP000092024"/>
    </source>
</evidence>
<dbReference type="GO" id="GO:0043565">
    <property type="term" value="F:sequence-specific DNA binding"/>
    <property type="evidence" value="ECO:0007669"/>
    <property type="project" value="InterPro"/>
</dbReference>
<dbReference type="InterPro" id="IPR018060">
    <property type="entry name" value="HTH_AraC"/>
</dbReference>
<dbReference type="SUPFAM" id="SSF53807">
    <property type="entry name" value="Helical backbone' metal receptor"/>
    <property type="match status" value="1"/>
</dbReference>
<sequence length="542" mass="62763">MTALYEEKASGEQVMFRWHSYQKLDDYIDYAVDRVGLEENSLFYITGGQAVWQLNDQEVLLRPGMVVGIPAWTWLEPDRTQTYGLEGWVIQFRYFELQANRLDSQLAQSRWQPPFNREFLTGTIDGRHIKDQLQALRMLGDDANVEKEVRHHHILYTILDVLYKPVEWDTQTTEKAIVRSIKYLEQNYYKPMTRKELAKVAGLSPWHFSRKFKELTDYAPLEYLNRYRIYRAKERLIQHEGHMHDIAKQVGFEDSAYFSRRFKQMEGVSPKQYVTVAAHRQICALAPLYVEILLMLGIVPSSVVTVPMLLPPHQRSLLEEYRVQMIPTSQFALDLDAIAEAKPQLIVGQTLHGEARRALMSISPMLSGLSRDLLPAIAQLAAMFKKESEAAKIYRYLQEADAQAREKLKPIIQNRRTVMVLRIEFGGYRYLGAHSLGLSRMLYRELGLTIPALLNRGQYWFNPLDIEMLPAIDPDYIILEDRVMEGNDTALMRESLMNHPCWSQLPAVRNNRVCRIDTSLWIGCGPYGYPLVMEQIVAALSK</sequence>
<dbReference type="SMART" id="SM00342">
    <property type="entry name" value="HTH_ARAC"/>
    <property type="match status" value="1"/>
</dbReference>
<dbReference type="InterPro" id="IPR020449">
    <property type="entry name" value="Tscrpt_reg_AraC-type_HTH"/>
</dbReference>
<comment type="caution">
    <text evidence="6">The sequence shown here is derived from an EMBL/GenBank/DDBJ whole genome shotgun (WGS) entry which is preliminary data.</text>
</comment>
<dbReference type="STRING" id="1844972.A7K91_19900"/>
<dbReference type="Proteomes" id="UP000092024">
    <property type="component" value="Unassembled WGS sequence"/>
</dbReference>
<keyword evidence="2" id="KW-0238">DNA-binding</keyword>
<feature type="domain" description="Fe/B12 periplasmic-binding" evidence="5">
    <location>
        <begin position="281"/>
        <end position="542"/>
    </location>
</feature>
<keyword evidence="3" id="KW-0804">Transcription</keyword>
<dbReference type="PANTHER" id="PTHR43280">
    <property type="entry name" value="ARAC-FAMILY TRANSCRIPTIONAL REGULATOR"/>
    <property type="match status" value="1"/>
</dbReference>
<gene>
    <name evidence="6" type="ORF">A7K91_19900</name>
</gene>
<dbReference type="PROSITE" id="PS50983">
    <property type="entry name" value="FE_B12_PBP"/>
    <property type="match status" value="1"/>
</dbReference>
<dbReference type="InterPro" id="IPR002491">
    <property type="entry name" value="ABC_transptr_periplasmic_BD"/>
</dbReference>
<evidence type="ECO:0000259" key="4">
    <source>
        <dbReference type="PROSITE" id="PS01124"/>
    </source>
</evidence>
<evidence type="ECO:0000256" key="1">
    <source>
        <dbReference type="ARBA" id="ARBA00023015"/>
    </source>
</evidence>
<name>A0A1A5YHW3_9BACL</name>
<protein>
    <recommendedName>
        <fullName evidence="8">AraC family transcriptional regulator</fullName>
    </recommendedName>
</protein>
<reference evidence="6 7" key="1">
    <citation type="submission" date="2016-05" db="EMBL/GenBank/DDBJ databases">
        <title>Paenibacillus oryzae. sp. nov., isolated from the rice root.</title>
        <authorList>
            <person name="Zhang J."/>
            <person name="Zhang X."/>
        </authorList>
    </citation>
    <scope>NUCLEOTIDE SEQUENCE [LARGE SCALE GENOMIC DNA]</scope>
    <source>
        <strain evidence="6 7">1DrF-4</strain>
    </source>
</reference>
<dbReference type="SUPFAM" id="SSF51215">
    <property type="entry name" value="Regulatory protein AraC"/>
    <property type="match status" value="1"/>
</dbReference>
<dbReference type="GO" id="GO:0003700">
    <property type="term" value="F:DNA-binding transcription factor activity"/>
    <property type="evidence" value="ECO:0007669"/>
    <property type="project" value="InterPro"/>
</dbReference>
<dbReference type="SUPFAM" id="SSF46689">
    <property type="entry name" value="Homeodomain-like"/>
    <property type="match status" value="2"/>
</dbReference>
<dbReference type="Pfam" id="PF12833">
    <property type="entry name" value="HTH_18"/>
    <property type="match status" value="1"/>
</dbReference>